<reference evidence="2" key="2">
    <citation type="journal article" date="2023" name="IMA Fungus">
        <title>Comparative genomic study of the Penicillium genus elucidates a diverse pangenome and 15 lateral gene transfer events.</title>
        <authorList>
            <person name="Petersen C."/>
            <person name="Sorensen T."/>
            <person name="Nielsen M.R."/>
            <person name="Sondergaard T.E."/>
            <person name="Sorensen J.L."/>
            <person name="Fitzpatrick D.A."/>
            <person name="Frisvad J.C."/>
            <person name="Nielsen K.L."/>
        </authorList>
    </citation>
    <scope>NUCLEOTIDE SEQUENCE</scope>
    <source>
        <strain evidence="2">IBT 21472</strain>
    </source>
</reference>
<feature type="compositionally biased region" description="Pro residues" evidence="1">
    <location>
        <begin position="292"/>
        <end position="305"/>
    </location>
</feature>
<feature type="compositionally biased region" description="Basic and acidic residues" evidence="1">
    <location>
        <begin position="113"/>
        <end position="123"/>
    </location>
</feature>
<feature type="region of interest" description="Disordered" evidence="1">
    <location>
        <begin position="1"/>
        <end position="236"/>
    </location>
</feature>
<feature type="compositionally biased region" description="Polar residues" evidence="1">
    <location>
        <begin position="203"/>
        <end position="216"/>
    </location>
</feature>
<dbReference type="Proteomes" id="UP001147746">
    <property type="component" value="Unassembled WGS sequence"/>
</dbReference>
<proteinExistence type="predicted"/>
<accession>A0A9W9L4M6</accession>
<dbReference type="OrthoDB" id="2359117at2759"/>
<feature type="compositionally biased region" description="Polar residues" evidence="1">
    <location>
        <begin position="469"/>
        <end position="478"/>
    </location>
</feature>
<keyword evidence="3" id="KW-1185">Reference proteome</keyword>
<feature type="compositionally biased region" description="Polar residues" evidence="1">
    <location>
        <begin position="1"/>
        <end position="10"/>
    </location>
</feature>
<feature type="compositionally biased region" description="Polar residues" evidence="1">
    <location>
        <begin position="274"/>
        <end position="291"/>
    </location>
</feature>
<feature type="compositionally biased region" description="Basic residues" evidence="1">
    <location>
        <begin position="362"/>
        <end position="371"/>
    </location>
</feature>
<feature type="compositionally biased region" description="Low complexity" evidence="1">
    <location>
        <begin position="98"/>
        <end position="112"/>
    </location>
</feature>
<sequence>MNGPHSNPSSRGVPLVEASANAQFVSNSISPAPGEQNRSEEIQVPRSPQQLSLQLNGSDAGSHEKDNSNTYVESSERGSDTSGDSRRPELQSASNFTDSLPSLPSSSLNDSNRYMEDNLRTLDSDSSTPTTEQRIPHSQETSNSLSVNGNVGLNGSHADVKLEKESEDSLGPLRSPRQSSPRTGAGKFTPGHKRTATGDIKPISSNLAASQNSDASGATRRRSKSTGSPAHGTRIAQLSVHIRTRLSYAAAKIEKARQSREFAELPLRGLATLSTLSSPAPNGVISSTASNPTPPPGLRPSPTDTPRPFHSHHRSQSAIPSGKLLAIPKLAPPVDIISSNGDTRRRRPNPNLASKSFERSPYGRHRRHHSHQEHLITRPLNGSPSVMGPGTPSIPPYRQAPTSSQEGYYGSRTQSQNSAMEQDAIETLMFMSSPENSGYRSSPRPLQPPAAQKSLNESLYSNHNERTVHSQSSQSTASGGRGFPSKTHGLGLEAVAGDEIDRLLDQMESDSEDDVRYATHRLGLKGNASRGHHAQSR</sequence>
<feature type="compositionally biased region" description="Polar residues" evidence="1">
    <location>
        <begin position="20"/>
        <end position="30"/>
    </location>
</feature>
<protein>
    <submittedName>
        <fullName evidence="2">Uncharacterized protein</fullName>
    </submittedName>
</protein>
<evidence type="ECO:0000256" key="1">
    <source>
        <dbReference type="SAM" id="MobiDB-lite"/>
    </source>
</evidence>
<feature type="compositionally biased region" description="Basic and acidic residues" evidence="1">
    <location>
        <begin position="74"/>
        <end position="89"/>
    </location>
</feature>
<reference evidence="2" key="1">
    <citation type="submission" date="2022-12" db="EMBL/GenBank/DDBJ databases">
        <authorList>
            <person name="Petersen C."/>
        </authorList>
    </citation>
    <scope>NUCLEOTIDE SEQUENCE</scope>
    <source>
        <strain evidence="2">IBT 21472</strain>
    </source>
</reference>
<feature type="compositionally biased region" description="Polar residues" evidence="1">
    <location>
        <begin position="46"/>
        <end position="59"/>
    </location>
</feature>
<feature type="compositionally biased region" description="Polar residues" evidence="1">
    <location>
        <begin position="453"/>
        <end position="462"/>
    </location>
</feature>
<organism evidence="2 3">
    <name type="scientific">Penicillium atrosanguineum</name>
    <dbReference type="NCBI Taxonomy" id="1132637"/>
    <lineage>
        <taxon>Eukaryota</taxon>
        <taxon>Fungi</taxon>
        <taxon>Dikarya</taxon>
        <taxon>Ascomycota</taxon>
        <taxon>Pezizomycotina</taxon>
        <taxon>Eurotiomycetes</taxon>
        <taxon>Eurotiomycetidae</taxon>
        <taxon>Eurotiales</taxon>
        <taxon>Aspergillaceae</taxon>
        <taxon>Penicillium</taxon>
    </lineage>
</organism>
<evidence type="ECO:0000313" key="2">
    <source>
        <dbReference type="EMBL" id="KAJ5303246.1"/>
    </source>
</evidence>
<evidence type="ECO:0000313" key="3">
    <source>
        <dbReference type="Proteomes" id="UP001147746"/>
    </source>
</evidence>
<feature type="region of interest" description="Disordered" evidence="1">
    <location>
        <begin position="433"/>
        <end position="537"/>
    </location>
</feature>
<name>A0A9W9L4M6_9EURO</name>
<dbReference type="AlphaFoldDB" id="A0A9W9L4M6"/>
<feature type="compositionally biased region" description="Polar residues" evidence="1">
    <location>
        <begin position="124"/>
        <end position="153"/>
    </location>
</feature>
<dbReference type="EMBL" id="JAPZBO010000009">
    <property type="protein sequence ID" value="KAJ5303246.1"/>
    <property type="molecule type" value="Genomic_DNA"/>
</dbReference>
<comment type="caution">
    <text evidence="2">The sequence shown here is derived from an EMBL/GenBank/DDBJ whole genome shotgun (WGS) entry which is preliminary data.</text>
</comment>
<feature type="compositionally biased region" description="Polar residues" evidence="1">
    <location>
        <begin position="400"/>
        <end position="418"/>
    </location>
</feature>
<gene>
    <name evidence="2" type="ORF">N7476_010045</name>
</gene>
<feature type="region of interest" description="Disordered" evidence="1">
    <location>
        <begin position="274"/>
        <end position="418"/>
    </location>
</feature>